<dbReference type="GO" id="GO:0004174">
    <property type="term" value="F:electron-transferring-flavoprotein dehydrogenase activity"/>
    <property type="evidence" value="ECO:0007669"/>
    <property type="project" value="TreeGrafter"/>
</dbReference>
<dbReference type="PANTHER" id="PTHR43735">
    <property type="entry name" value="APOPTOSIS-INDUCING FACTOR 1"/>
    <property type="match status" value="1"/>
</dbReference>
<gene>
    <name evidence="6" type="ORF">DMC30DRAFT_45063</name>
</gene>
<proteinExistence type="inferred from homology"/>
<evidence type="ECO:0000256" key="4">
    <source>
        <dbReference type="ARBA" id="ARBA00023002"/>
    </source>
</evidence>
<evidence type="ECO:0000256" key="2">
    <source>
        <dbReference type="ARBA" id="ARBA00022630"/>
    </source>
</evidence>
<keyword evidence="3" id="KW-0274">FAD</keyword>
<dbReference type="STRING" id="5288.A0A5C5G2B3"/>
<dbReference type="Proteomes" id="UP000311382">
    <property type="component" value="Unassembled WGS sequence"/>
</dbReference>
<reference evidence="6 7" key="1">
    <citation type="submission" date="2019-03" db="EMBL/GenBank/DDBJ databases">
        <title>Rhodosporidium diobovatum UCD-FST 08-225 genome sequencing, assembly, and annotation.</title>
        <authorList>
            <person name="Fakankun I.U."/>
            <person name="Fristensky B."/>
            <person name="Levin D.B."/>
        </authorList>
    </citation>
    <scope>NUCLEOTIDE SEQUENCE [LARGE SCALE GENOMIC DNA]</scope>
    <source>
        <strain evidence="6 7">UCD-FST 08-225</strain>
    </source>
</reference>
<organism evidence="6 7">
    <name type="scientific">Rhodotorula diobovata</name>
    <dbReference type="NCBI Taxonomy" id="5288"/>
    <lineage>
        <taxon>Eukaryota</taxon>
        <taxon>Fungi</taxon>
        <taxon>Dikarya</taxon>
        <taxon>Basidiomycota</taxon>
        <taxon>Pucciniomycotina</taxon>
        <taxon>Microbotryomycetes</taxon>
        <taxon>Sporidiobolales</taxon>
        <taxon>Sporidiobolaceae</taxon>
        <taxon>Rhodotorula</taxon>
    </lineage>
</organism>
<comment type="similarity">
    <text evidence="1">Belongs to the FAD-dependent oxidoreductase family.</text>
</comment>
<feature type="domain" description="FAD/NAD(P)-binding" evidence="5">
    <location>
        <begin position="12"/>
        <end position="314"/>
    </location>
</feature>
<keyword evidence="4" id="KW-0560">Oxidoreductase</keyword>
<dbReference type="PRINTS" id="PR00411">
    <property type="entry name" value="PNDRDTASEI"/>
</dbReference>
<evidence type="ECO:0000259" key="5">
    <source>
        <dbReference type="Pfam" id="PF07992"/>
    </source>
</evidence>
<dbReference type="PRINTS" id="PR00368">
    <property type="entry name" value="FADPNR"/>
</dbReference>
<dbReference type="InterPro" id="IPR023753">
    <property type="entry name" value="FAD/NAD-binding_dom"/>
</dbReference>
<dbReference type="AlphaFoldDB" id="A0A5C5G2B3"/>
<dbReference type="EMBL" id="SOZI01000013">
    <property type="protein sequence ID" value="TNY23268.1"/>
    <property type="molecule type" value="Genomic_DNA"/>
</dbReference>
<evidence type="ECO:0000256" key="3">
    <source>
        <dbReference type="ARBA" id="ARBA00022827"/>
    </source>
</evidence>
<dbReference type="PANTHER" id="PTHR43735:SF3">
    <property type="entry name" value="FERROPTOSIS SUPPRESSOR PROTEIN 1"/>
    <property type="match status" value="1"/>
</dbReference>
<keyword evidence="2" id="KW-0285">Flavoprotein</keyword>
<evidence type="ECO:0000313" key="6">
    <source>
        <dbReference type="EMBL" id="TNY23268.1"/>
    </source>
</evidence>
<evidence type="ECO:0000313" key="7">
    <source>
        <dbReference type="Proteomes" id="UP000311382"/>
    </source>
</evidence>
<evidence type="ECO:0000256" key="1">
    <source>
        <dbReference type="ARBA" id="ARBA00006442"/>
    </source>
</evidence>
<dbReference type="Pfam" id="PF07992">
    <property type="entry name" value="Pyr_redox_2"/>
    <property type="match status" value="1"/>
</dbReference>
<dbReference type="OrthoDB" id="202203at2759"/>
<keyword evidence="7" id="KW-1185">Reference proteome</keyword>
<dbReference type="GO" id="GO:0005737">
    <property type="term" value="C:cytoplasm"/>
    <property type="evidence" value="ECO:0007669"/>
    <property type="project" value="TreeGrafter"/>
</dbReference>
<dbReference type="Gene3D" id="3.50.50.100">
    <property type="match status" value="1"/>
</dbReference>
<dbReference type="InterPro" id="IPR036188">
    <property type="entry name" value="FAD/NAD-bd_sf"/>
</dbReference>
<accession>A0A5C5G2B3</accession>
<sequence length="394" mass="41701">MPSSSASSSSKTVVVVGFGPAAVPAVQTLAAQLPADYRLVVITATEGYWPPSSLRAAVVPTWETKPVAAAEGAFLQTKNRFLLQGTQVVELWEHSVIIDKPHAELGSEIAFDYCILATGSKYAYPCRPRIGATVAQATADLRQTQQEVAAAQSILIVGGGPVGVELAGEIGEYYAGKSGRPKKRVTLVHSHDKFLHEAGWSDKFNRGLKTQVEALGTRVILSAKVVDAPDRSGPVAGGPRTFHLDNGETVEADFVFVAFGSTPNTGFVGEFDPQALNEKKQVKVRPSFQVEGHDHLFAIGDITSVPETKLVAHAKNHGAVAAANVLAFIRASANGTSASTKSYKPGPQIMLVCVGSKGGSGQLFGWTVGSWFTSFVKSKSLFVSDFKKLYGASA</sequence>
<name>A0A5C5G2B3_9BASI</name>
<protein>
    <recommendedName>
        <fullName evidence="5">FAD/NAD(P)-binding domain-containing protein</fullName>
    </recommendedName>
</protein>
<dbReference type="GO" id="GO:0050660">
    <property type="term" value="F:flavin adenine dinucleotide binding"/>
    <property type="evidence" value="ECO:0007669"/>
    <property type="project" value="TreeGrafter"/>
</dbReference>
<comment type="caution">
    <text evidence="6">The sequence shown here is derived from an EMBL/GenBank/DDBJ whole genome shotgun (WGS) entry which is preliminary data.</text>
</comment>
<dbReference type="SUPFAM" id="SSF51905">
    <property type="entry name" value="FAD/NAD(P)-binding domain"/>
    <property type="match status" value="1"/>
</dbReference>